<evidence type="ECO:0000313" key="4">
    <source>
        <dbReference type="Proteomes" id="UP000176786"/>
    </source>
</evidence>
<gene>
    <name evidence="3" type="ORF">A3J48_00295</name>
</gene>
<keyword evidence="1" id="KW-0472">Membrane</keyword>
<comment type="caution">
    <text evidence="3">The sequence shown here is derived from an EMBL/GenBank/DDBJ whole genome shotgun (WGS) entry which is preliminary data.</text>
</comment>
<feature type="chain" id="PRO_5009520340" description="DUF4190 domain-containing protein" evidence="2">
    <location>
        <begin position="28"/>
        <end position="134"/>
    </location>
</feature>
<keyword evidence="1" id="KW-1133">Transmembrane helix</keyword>
<name>A0A1F5P6H7_9BACT</name>
<dbReference type="AlphaFoldDB" id="A0A1F5P6H7"/>
<evidence type="ECO:0000256" key="2">
    <source>
        <dbReference type="SAM" id="SignalP"/>
    </source>
</evidence>
<sequence>MSIKRTLAYLSFLAANVLLWSPKITFAQEECVTEGTPYPAVGGICLPLKPPGVDKEYNSLGELIGDFLQIALLIVGMVAVVFIVVGGYRYIMAGGDEEAVGSAKKTITSSVIGLIIVLFSYAIVRIVVNLATST</sequence>
<protein>
    <recommendedName>
        <fullName evidence="5">DUF4190 domain-containing protein</fullName>
    </recommendedName>
</protein>
<dbReference type="EMBL" id="MFES01000026">
    <property type="protein sequence ID" value="OGE85541.1"/>
    <property type="molecule type" value="Genomic_DNA"/>
</dbReference>
<reference evidence="3 4" key="1">
    <citation type="journal article" date="2016" name="Nat. Commun.">
        <title>Thousands of microbial genomes shed light on interconnected biogeochemical processes in an aquifer system.</title>
        <authorList>
            <person name="Anantharaman K."/>
            <person name="Brown C.T."/>
            <person name="Hug L.A."/>
            <person name="Sharon I."/>
            <person name="Castelle C.J."/>
            <person name="Probst A.J."/>
            <person name="Thomas B.C."/>
            <person name="Singh A."/>
            <person name="Wilkins M.J."/>
            <person name="Karaoz U."/>
            <person name="Brodie E.L."/>
            <person name="Williams K.H."/>
            <person name="Hubbard S.S."/>
            <person name="Banfield J.F."/>
        </authorList>
    </citation>
    <scope>NUCLEOTIDE SEQUENCE [LARGE SCALE GENOMIC DNA]</scope>
</reference>
<accession>A0A1F5P6H7</accession>
<evidence type="ECO:0000313" key="3">
    <source>
        <dbReference type="EMBL" id="OGE85541.1"/>
    </source>
</evidence>
<feature type="signal peptide" evidence="2">
    <location>
        <begin position="1"/>
        <end position="27"/>
    </location>
</feature>
<evidence type="ECO:0008006" key="5">
    <source>
        <dbReference type="Google" id="ProtNLM"/>
    </source>
</evidence>
<evidence type="ECO:0000256" key="1">
    <source>
        <dbReference type="SAM" id="Phobius"/>
    </source>
</evidence>
<proteinExistence type="predicted"/>
<keyword evidence="1" id="KW-0812">Transmembrane</keyword>
<dbReference type="InterPro" id="IPR043993">
    <property type="entry name" value="T4SS_pilin"/>
</dbReference>
<dbReference type="Proteomes" id="UP000176786">
    <property type="component" value="Unassembled WGS sequence"/>
</dbReference>
<feature type="transmembrane region" description="Helical" evidence="1">
    <location>
        <begin position="111"/>
        <end position="131"/>
    </location>
</feature>
<dbReference type="STRING" id="1817832.A3J48_00295"/>
<dbReference type="Pfam" id="PF18895">
    <property type="entry name" value="T4SS_pilin"/>
    <property type="match status" value="1"/>
</dbReference>
<organism evidence="3 4">
    <name type="scientific">Candidatus Doudnabacteria bacterium RIFCSPHIGHO2_02_FULL_46_11</name>
    <dbReference type="NCBI Taxonomy" id="1817832"/>
    <lineage>
        <taxon>Bacteria</taxon>
        <taxon>Candidatus Doudnaibacteriota</taxon>
    </lineage>
</organism>
<keyword evidence="2" id="KW-0732">Signal</keyword>
<feature type="transmembrane region" description="Helical" evidence="1">
    <location>
        <begin position="67"/>
        <end position="91"/>
    </location>
</feature>